<evidence type="ECO:0000256" key="4">
    <source>
        <dbReference type="PROSITE-ProRule" id="PRU01161"/>
    </source>
</evidence>
<dbReference type="Proteomes" id="UP000623509">
    <property type="component" value="Unassembled WGS sequence"/>
</dbReference>
<dbReference type="InterPro" id="IPR050301">
    <property type="entry name" value="NTE"/>
</dbReference>
<name>A0A272EP41_9RHOO</name>
<dbReference type="AlphaFoldDB" id="A0A272EP41"/>
<keyword evidence="2 4" id="KW-0442">Lipid degradation</keyword>
<dbReference type="InterPro" id="IPR002641">
    <property type="entry name" value="PNPLA_dom"/>
</dbReference>
<keyword evidence="1 4" id="KW-0378">Hydrolase</keyword>
<evidence type="ECO:0000256" key="3">
    <source>
        <dbReference type="ARBA" id="ARBA00023098"/>
    </source>
</evidence>
<evidence type="ECO:0000313" key="8">
    <source>
        <dbReference type="Proteomes" id="UP000216107"/>
    </source>
</evidence>
<dbReference type="OrthoDB" id="9770965at2"/>
<gene>
    <name evidence="6" type="ORF">BGI27_14375</name>
    <name evidence="7" type="ORF">CGU29_14005</name>
</gene>
<dbReference type="RefSeq" id="WP_095525541.1">
    <property type="nucleotide sequence ID" value="NZ_MDUX01000057.1"/>
</dbReference>
<evidence type="ECO:0000259" key="5">
    <source>
        <dbReference type="PROSITE" id="PS51635"/>
    </source>
</evidence>
<feature type="short sequence motif" description="GXSXG" evidence="4">
    <location>
        <begin position="46"/>
        <end position="50"/>
    </location>
</feature>
<comment type="caution">
    <text evidence="7">The sequence shown here is derived from an EMBL/GenBank/DDBJ whole genome shotgun (WGS) entry which is preliminary data.</text>
</comment>
<dbReference type="PANTHER" id="PTHR14226">
    <property type="entry name" value="NEUROPATHY TARGET ESTERASE/SWISS CHEESE D.MELANOGASTER"/>
    <property type="match status" value="1"/>
</dbReference>
<dbReference type="InterPro" id="IPR016035">
    <property type="entry name" value="Acyl_Trfase/lysoPLipase"/>
</dbReference>
<protein>
    <submittedName>
        <fullName evidence="7">Esterase</fullName>
    </submittedName>
</protein>
<evidence type="ECO:0000256" key="2">
    <source>
        <dbReference type="ARBA" id="ARBA00022963"/>
    </source>
</evidence>
<reference evidence="6 9" key="1">
    <citation type="submission" date="2016-08" db="EMBL/GenBank/DDBJ databases">
        <title>Candidatus Dactylopiibacterium carminicum genome sequence.</title>
        <authorList>
            <person name="Ramirez-Puebla S.T."/>
            <person name="Ormeno-Orrillo E."/>
            <person name="Vera-Ponce De Leon A."/>
            <person name="Luis L."/>
            <person name="Sanchez-Flores A."/>
            <person name="Monica R."/>
            <person name="Martinez-Romero E."/>
        </authorList>
    </citation>
    <scope>NUCLEOTIDE SEQUENCE [LARGE SCALE GENOMIC DNA]</scope>
    <source>
        <strain evidence="6">END1</strain>
    </source>
</reference>
<proteinExistence type="predicted"/>
<feature type="short sequence motif" description="DGA/G" evidence="4">
    <location>
        <begin position="193"/>
        <end position="195"/>
    </location>
</feature>
<dbReference type="EMBL" id="MDUX01000057">
    <property type="protein sequence ID" value="KAF7598238.1"/>
    <property type="molecule type" value="Genomic_DNA"/>
</dbReference>
<dbReference type="PANTHER" id="PTHR14226:SF78">
    <property type="entry name" value="SLR0060 PROTEIN"/>
    <property type="match status" value="1"/>
</dbReference>
<dbReference type="GO" id="GO:0016042">
    <property type="term" value="P:lipid catabolic process"/>
    <property type="evidence" value="ECO:0007669"/>
    <property type="project" value="UniProtKB-UniRule"/>
</dbReference>
<reference evidence="7 8" key="2">
    <citation type="submission" date="2017-07" db="EMBL/GenBank/DDBJ databases">
        <title>Candidatus Dactylopiibacterium carminicum, a nitrogen-fixing symbiont of the cochineal insect Dactylopius coccus and Dactylopius opuntiae (Hemiptera: Coccoidea: Dactylopiidae).</title>
        <authorList>
            <person name="Vera A."/>
        </authorList>
    </citation>
    <scope>NUCLEOTIDE SEQUENCE [LARGE SCALE GENOMIC DNA]</scope>
    <source>
        <strain evidence="7 8">NFDCM</strain>
    </source>
</reference>
<dbReference type="GO" id="GO:0016787">
    <property type="term" value="F:hydrolase activity"/>
    <property type="evidence" value="ECO:0007669"/>
    <property type="project" value="UniProtKB-UniRule"/>
</dbReference>
<feature type="active site" description="Proton acceptor" evidence="4">
    <location>
        <position position="193"/>
    </location>
</feature>
<organism evidence="7 8">
    <name type="scientific">Candidatus Dactylopiibacterium carminicum</name>
    <dbReference type="NCBI Taxonomy" id="857335"/>
    <lineage>
        <taxon>Bacteria</taxon>
        <taxon>Pseudomonadati</taxon>
        <taxon>Pseudomonadota</taxon>
        <taxon>Betaproteobacteria</taxon>
        <taxon>Rhodocyclales</taxon>
        <taxon>Rhodocyclaceae</taxon>
        <taxon>Candidatus Dactylopiibacterium</taxon>
    </lineage>
</organism>
<evidence type="ECO:0000256" key="1">
    <source>
        <dbReference type="ARBA" id="ARBA00022801"/>
    </source>
</evidence>
<feature type="active site" description="Nucleophile" evidence="4">
    <location>
        <position position="48"/>
    </location>
</feature>
<accession>A0A272EP41</accession>
<dbReference type="PROSITE" id="PS51635">
    <property type="entry name" value="PNPLA"/>
    <property type="match status" value="1"/>
</dbReference>
<sequence>MFGHDRGSHRVMSLALQGGGAHGAYTWGVLDALLEDGRFSFEGISGSSAGAMNAVALAHGFLLGGHEGAREALAGFWDGVAMLGSPELVPPVFDASLPPPGASWMMQLSRWLSPYQLNPLAINPLRDLVESQFDFERLQEECPFELFVAATHANTGELRLFRNNELIADALLASACLPSMHQTVIIDGEPYWDGAYAANPAVFPLLRFCDARDVLLVLLSPLRYERTPRGADEIQQRTLDLAFSNAFRREMRLLAAMREMAIESGWLSGTLEQRLLSLRFHLIDGEAALGKLAFSSKVVANQAFLHRLRDAGRSAAQQWLAAHGEAVGHRASVDIERIFLPAR</sequence>
<dbReference type="EMBL" id="NMRN01000055">
    <property type="protein sequence ID" value="PAS91892.1"/>
    <property type="molecule type" value="Genomic_DNA"/>
</dbReference>
<feature type="domain" description="PNPLA" evidence="5">
    <location>
        <begin position="14"/>
        <end position="206"/>
    </location>
</feature>
<evidence type="ECO:0000313" key="9">
    <source>
        <dbReference type="Proteomes" id="UP000623509"/>
    </source>
</evidence>
<evidence type="ECO:0000313" key="7">
    <source>
        <dbReference type="EMBL" id="PAS91892.1"/>
    </source>
</evidence>
<feature type="short sequence motif" description="GXGXXG" evidence="4">
    <location>
        <begin position="18"/>
        <end position="23"/>
    </location>
</feature>
<dbReference type="Proteomes" id="UP000216107">
    <property type="component" value="Unassembled WGS sequence"/>
</dbReference>
<dbReference type="SUPFAM" id="SSF52151">
    <property type="entry name" value="FabD/lysophospholipase-like"/>
    <property type="match status" value="1"/>
</dbReference>
<keyword evidence="3 4" id="KW-0443">Lipid metabolism</keyword>
<evidence type="ECO:0000313" key="6">
    <source>
        <dbReference type="EMBL" id="KAF7598238.1"/>
    </source>
</evidence>
<dbReference type="Gene3D" id="3.40.1090.10">
    <property type="entry name" value="Cytosolic phospholipase A2 catalytic domain"/>
    <property type="match status" value="2"/>
</dbReference>
<keyword evidence="9" id="KW-1185">Reference proteome</keyword>
<dbReference type="Pfam" id="PF01734">
    <property type="entry name" value="Patatin"/>
    <property type="match status" value="1"/>
</dbReference>